<dbReference type="RefSeq" id="XP_002422746.1">
    <property type="nucleotide sequence ID" value="XM_002422701.1"/>
</dbReference>
<sequence length="232" mass="27334">MIFEKGLKCVQKPQNGTLLNDDNGDDDEKDFNWFPTDLIVDMKTYKINKKKKKYNENIIKNSIINYGKKPDCDLNDADSTVTNSEKQIFNFLLYDDSRMDVYVSTNKSLHHYSHAYYFPIVEENDVEADNEKENFTILADRDSVKLRKFPIEDVCVDGILNSNRHRLLICPCKSSTCIRKCCKDDEFYNVTIQSCEPKSDSIEKWRPKNAEKACWIKSKQTIFFFFFDNFIW</sequence>
<dbReference type="CTD" id="8233707"/>
<dbReference type="EMBL" id="DS234992">
    <property type="protein sequence ID" value="EEB10008.1"/>
    <property type="molecule type" value="Genomic_DNA"/>
</dbReference>
<protein>
    <recommendedName>
        <fullName evidence="4">Methuselah N-terminal domain-containing protein</fullName>
    </recommendedName>
</protein>
<dbReference type="Proteomes" id="UP000009046">
    <property type="component" value="Unassembled WGS sequence"/>
</dbReference>
<evidence type="ECO:0008006" key="4">
    <source>
        <dbReference type="Google" id="ProtNLM"/>
    </source>
</evidence>
<dbReference type="KEGG" id="phu:Phum_PHUM009980"/>
<reference evidence="2" key="3">
    <citation type="submission" date="2021-02" db="UniProtKB">
        <authorList>
            <consortium name="EnsemblMetazoa"/>
        </authorList>
    </citation>
    <scope>IDENTIFICATION</scope>
    <source>
        <strain evidence="2">USDA</strain>
    </source>
</reference>
<accession>E0V9F2</accession>
<keyword evidence="3" id="KW-1185">Reference proteome</keyword>
<dbReference type="HOGENOM" id="CLU_1196102_0_0_1"/>
<reference evidence="1" key="1">
    <citation type="submission" date="2007-04" db="EMBL/GenBank/DDBJ databases">
        <title>Annotation of Pediculus humanus corporis strain USDA.</title>
        <authorList>
            <person name="Kirkness E."/>
            <person name="Hannick L."/>
            <person name="Hass B."/>
            <person name="Bruggner R."/>
            <person name="Lawson D."/>
            <person name="Bidwell S."/>
            <person name="Joardar V."/>
            <person name="Caler E."/>
            <person name="Walenz B."/>
            <person name="Inman J."/>
            <person name="Schobel S."/>
            <person name="Galinsky K."/>
            <person name="Amedeo P."/>
            <person name="Strausberg R."/>
        </authorList>
    </citation>
    <scope>NUCLEOTIDE SEQUENCE</scope>
    <source>
        <strain evidence="1">USDA</strain>
    </source>
</reference>
<dbReference type="AlphaFoldDB" id="E0V9F2"/>
<dbReference type="InParanoid" id="E0V9F2"/>
<evidence type="ECO:0000313" key="2">
    <source>
        <dbReference type="EnsemblMetazoa" id="PHUM009980-PA"/>
    </source>
</evidence>
<name>E0V9F2_PEDHC</name>
<dbReference type="VEuPathDB" id="VectorBase:PHUM009980"/>
<dbReference type="EnsemblMetazoa" id="PHUM009980-RA">
    <property type="protein sequence ID" value="PHUM009980-PA"/>
    <property type="gene ID" value="PHUM009980"/>
</dbReference>
<proteinExistence type="predicted"/>
<dbReference type="EMBL" id="AAZO01000118">
    <property type="status" value="NOT_ANNOTATED_CDS"/>
    <property type="molecule type" value="Genomic_DNA"/>
</dbReference>
<reference evidence="1" key="2">
    <citation type="submission" date="2007-04" db="EMBL/GenBank/DDBJ databases">
        <title>The genome of the human body louse.</title>
        <authorList>
            <consortium name="The Human Body Louse Genome Consortium"/>
            <person name="Kirkness E."/>
            <person name="Walenz B."/>
            <person name="Hass B."/>
            <person name="Bruggner R."/>
            <person name="Strausberg R."/>
        </authorList>
    </citation>
    <scope>NUCLEOTIDE SEQUENCE</scope>
    <source>
        <strain evidence="1">USDA</strain>
    </source>
</reference>
<dbReference type="GeneID" id="8233707"/>
<gene>
    <name evidence="2" type="primary">8233707</name>
    <name evidence="1" type="ORF">Phum_PHUM009980</name>
</gene>
<evidence type="ECO:0000313" key="3">
    <source>
        <dbReference type="Proteomes" id="UP000009046"/>
    </source>
</evidence>
<evidence type="ECO:0000313" key="1">
    <source>
        <dbReference type="EMBL" id="EEB10008.1"/>
    </source>
</evidence>
<organism>
    <name type="scientific">Pediculus humanus subsp. corporis</name>
    <name type="common">Body louse</name>
    <dbReference type="NCBI Taxonomy" id="121224"/>
    <lineage>
        <taxon>Eukaryota</taxon>
        <taxon>Metazoa</taxon>
        <taxon>Ecdysozoa</taxon>
        <taxon>Arthropoda</taxon>
        <taxon>Hexapoda</taxon>
        <taxon>Insecta</taxon>
        <taxon>Pterygota</taxon>
        <taxon>Neoptera</taxon>
        <taxon>Paraneoptera</taxon>
        <taxon>Psocodea</taxon>
        <taxon>Troctomorpha</taxon>
        <taxon>Phthiraptera</taxon>
        <taxon>Anoplura</taxon>
        <taxon>Pediculidae</taxon>
        <taxon>Pediculus</taxon>
    </lineage>
</organism>